<gene>
    <name evidence="1" type="ORF">IPZ78_13355</name>
</gene>
<dbReference type="RefSeq" id="WP_225554498.1">
    <property type="nucleotide sequence ID" value="NZ_JADEYP010000027.1"/>
</dbReference>
<dbReference type="Proteomes" id="UP001165302">
    <property type="component" value="Unassembled WGS sequence"/>
</dbReference>
<dbReference type="Gene3D" id="3.40.1360.10">
    <property type="match status" value="1"/>
</dbReference>
<evidence type="ECO:0000313" key="1">
    <source>
        <dbReference type="EMBL" id="MCA5006136.1"/>
    </source>
</evidence>
<accession>A0ABS7Z7G8</accession>
<sequence>MVTWNIATQIKDQVALVDLLAKLGHNAAYSSGKELFYKSMLREERTPSFCVDEKLGVWYDHGGANTSGIKGGNIIDFGLAFWYPLRFKEVLRKIADIMAIPLDESINVPMQVKRPRTTALKVSNYEIETIKALNTHPAITRFLKSRGIWEVAQEHIKEVYYAIKAGPKAGRQFFSAGWQNDSGGWELRNQIADRDFKSCLGKKAITTIPGSADSLAIFEGFMDFLSWKVDNPEAGDTIIVLNSVVLLDAAITKAQSFSRVHAYFDRDKAGESAFQSLKSVIPHAVDQSFIYHKHKDYNEMLMARKTNLLFYEEEHIYEKMLATYRR</sequence>
<protein>
    <submittedName>
        <fullName evidence="1">Toprim domain-containing protein</fullName>
    </submittedName>
</protein>
<dbReference type="Pfam" id="PF13155">
    <property type="entry name" value="Toprim_2"/>
    <property type="match status" value="1"/>
</dbReference>
<dbReference type="InterPro" id="IPR036977">
    <property type="entry name" value="DNA_primase_Znf_CHC2"/>
</dbReference>
<proteinExistence type="predicted"/>
<keyword evidence="2" id="KW-1185">Reference proteome</keyword>
<reference evidence="1" key="1">
    <citation type="submission" date="2020-10" db="EMBL/GenBank/DDBJ databases">
        <authorList>
            <person name="Lu T."/>
            <person name="Wang Q."/>
            <person name="Han X."/>
        </authorList>
    </citation>
    <scope>NUCLEOTIDE SEQUENCE</scope>
    <source>
        <strain evidence="1">WQ 366</strain>
    </source>
</reference>
<evidence type="ECO:0000313" key="2">
    <source>
        <dbReference type="Proteomes" id="UP001165302"/>
    </source>
</evidence>
<name>A0ABS7Z7G8_9SPHI</name>
<organism evidence="1 2">
    <name type="scientific">Sphingobacterium bovistauri</name>
    <dbReference type="NCBI Taxonomy" id="2781959"/>
    <lineage>
        <taxon>Bacteria</taxon>
        <taxon>Pseudomonadati</taxon>
        <taxon>Bacteroidota</taxon>
        <taxon>Sphingobacteriia</taxon>
        <taxon>Sphingobacteriales</taxon>
        <taxon>Sphingobacteriaceae</taxon>
        <taxon>Sphingobacterium</taxon>
    </lineage>
</organism>
<dbReference type="SUPFAM" id="SSF57783">
    <property type="entry name" value="Zinc beta-ribbon"/>
    <property type="match status" value="1"/>
</dbReference>
<dbReference type="Gene3D" id="3.90.580.10">
    <property type="entry name" value="Zinc finger, CHC2-type domain"/>
    <property type="match status" value="1"/>
</dbReference>
<comment type="caution">
    <text evidence="1">The sequence shown here is derived from an EMBL/GenBank/DDBJ whole genome shotgun (WGS) entry which is preliminary data.</text>
</comment>
<dbReference type="EMBL" id="JADEYP010000027">
    <property type="protein sequence ID" value="MCA5006136.1"/>
    <property type="molecule type" value="Genomic_DNA"/>
</dbReference>